<sequence>MKVIITRAAQKDLKRIDTKTGARIIAKIEQFAADPAALAANVKALKGSDLYRLRVADYRVIYRLDTETNTVTIMVVLTVKHRRDAYE</sequence>
<dbReference type="PANTHER" id="PTHR38813:SF1">
    <property type="entry name" value="TOXIN RELE1-RELATED"/>
    <property type="match status" value="1"/>
</dbReference>
<organism evidence="2 3">
    <name type="scientific">Roseospira marina</name>
    <dbReference type="NCBI Taxonomy" id="140057"/>
    <lineage>
        <taxon>Bacteria</taxon>
        <taxon>Pseudomonadati</taxon>
        <taxon>Pseudomonadota</taxon>
        <taxon>Alphaproteobacteria</taxon>
        <taxon>Rhodospirillales</taxon>
        <taxon>Rhodospirillaceae</taxon>
        <taxon>Roseospira</taxon>
    </lineage>
</organism>
<evidence type="ECO:0000313" key="2">
    <source>
        <dbReference type="EMBL" id="KAA5603717.1"/>
    </source>
</evidence>
<dbReference type="EMBL" id="VWPJ01000033">
    <property type="protein sequence ID" value="KAA5603717.1"/>
    <property type="molecule type" value="Genomic_DNA"/>
</dbReference>
<dbReference type="InterPro" id="IPR052747">
    <property type="entry name" value="TA_system_RelE_toxin"/>
</dbReference>
<dbReference type="InterPro" id="IPR007712">
    <property type="entry name" value="RelE/ParE_toxin"/>
</dbReference>
<dbReference type="AlphaFoldDB" id="A0A5M6I754"/>
<keyword evidence="3" id="KW-1185">Reference proteome</keyword>
<reference evidence="2 3" key="1">
    <citation type="submission" date="2019-09" db="EMBL/GenBank/DDBJ databases">
        <title>Genome sequence of Roseospira marina, one of the more divergent members of the non-sulfur purple photosynthetic bacterial family, the Rhodospirillaceae.</title>
        <authorList>
            <person name="Meyer T."/>
            <person name="Kyndt J."/>
        </authorList>
    </citation>
    <scope>NUCLEOTIDE SEQUENCE [LARGE SCALE GENOMIC DNA]</scope>
    <source>
        <strain evidence="2 3">DSM 15113</strain>
    </source>
</reference>
<dbReference type="RefSeq" id="WP_150064116.1">
    <property type="nucleotide sequence ID" value="NZ_JACHII010000032.1"/>
</dbReference>
<protein>
    <submittedName>
        <fullName evidence="2">Type II toxin-antitoxin system RelE/ParE family toxin</fullName>
    </submittedName>
</protein>
<dbReference type="Gene3D" id="3.30.2310.20">
    <property type="entry name" value="RelE-like"/>
    <property type="match status" value="1"/>
</dbReference>
<dbReference type="PANTHER" id="PTHR38813">
    <property type="match status" value="1"/>
</dbReference>
<gene>
    <name evidence="2" type="ORF">F1188_19440</name>
</gene>
<comment type="caution">
    <text evidence="2">The sequence shown here is derived from an EMBL/GenBank/DDBJ whole genome shotgun (WGS) entry which is preliminary data.</text>
</comment>
<accession>A0A5M6I754</accession>
<dbReference type="NCBIfam" id="TIGR02385">
    <property type="entry name" value="RelE_StbE"/>
    <property type="match status" value="1"/>
</dbReference>
<proteinExistence type="predicted"/>
<keyword evidence="1" id="KW-1277">Toxin-antitoxin system</keyword>
<dbReference type="Pfam" id="PF05016">
    <property type="entry name" value="ParE_toxin"/>
    <property type="match status" value="1"/>
</dbReference>
<dbReference type="Proteomes" id="UP000324065">
    <property type="component" value="Unassembled WGS sequence"/>
</dbReference>
<evidence type="ECO:0000256" key="1">
    <source>
        <dbReference type="ARBA" id="ARBA00022649"/>
    </source>
</evidence>
<dbReference type="OrthoDB" id="428094at2"/>
<name>A0A5M6I754_9PROT</name>
<dbReference type="SUPFAM" id="SSF143011">
    <property type="entry name" value="RelE-like"/>
    <property type="match status" value="1"/>
</dbReference>
<dbReference type="InterPro" id="IPR035093">
    <property type="entry name" value="RelE/ParE_toxin_dom_sf"/>
</dbReference>
<evidence type="ECO:0000313" key="3">
    <source>
        <dbReference type="Proteomes" id="UP000324065"/>
    </source>
</evidence>